<proteinExistence type="predicted"/>
<evidence type="ECO:0000313" key="2">
    <source>
        <dbReference type="Proteomes" id="UP000463224"/>
    </source>
</evidence>
<keyword evidence="2" id="KW-1185">Reference proteome</keyword>
<evidence type="ECO:0000313" key="1">
    <source>
        <dbReference type="EMBL" id="MVB00056.1"/>
    </source>
</evidence>
<dbReference type="RefSeq" id="WP_156715888.1">
    <property type="nucleotide sequence ID" value="NZ_WPHG01000010.1"/>
</dbReference>
<name>A0A844QL71_9HYPH</name>
<dbReference type="NCBIfam" id="NF033394">
    <property type="entry name" value="capsid_maj_Podo"/>
    <property type="match status" value="1"/>
</dbReference>
<accession>A0A844QL71</accession>
<dbReference type="Proteomes" id="UP000463224">
    <property type="component" value="Unassembled WGS sequence"/>
</dbReference>
<protein>
    <submittedName>
        <fullName evidence="1">Phage major capsid protein</fullName>
    </submittedName>
</protein>
<reference evidence="1 2" key="1">
    <citation type="submission" date="2019-12" db="EMBL/GenBank/DDBJ databases">
        <title>Nitratireductor arenosus sp. nov., Isolated from sea sand, Jeju island, South Korea.</title>
        <authorList>
            <person name="Kim W."/>
        </authorList>
    </citation>
    <scope>NUCLEOTIDE SEQUENCE [LARGE SCALE GENOMIC DNA]</scope>
    <source>
        <strain evidence="1 2">CAU 1489</strain>
    </source>
</reference>
<sequence>MASPNLSELVTTTLRSRTKRLADNVTKSTALLDRLNRRGKVKPVSGGRTIVQELEYDENSTFMRYGGYEALNISPSDVFSAAEYDWKQASVAVTISGLEQIQNAGPEAIIDLLESRIGNAEKTMKNNIGADTYSDGTADGGKQIGGMQLLVSDAPGSDIVGGIDASTWTFWRNVAFDATTDGGAPASAANIQSYMNQVWVQLVRNSDKPDLIVADNNYWRHYLESLQAIQRIQSISEASAGFSSLKYMTADVVLDGGFGGSAPTNKMYFLNTDYLFYRPSRDRNMSVEDGERVPVNQDAITRLIFFAGNMTTSNRSLQGVLKD</sequence>
<dbReference type="AlphaFoldDB" id="A0A844QL71"/>
<organism evidence="1 2">
    <name type="scientific">Nitratireductor arenosus</name>
    <dbReference type="NCBI Taxonomy" id="2682096"/>
    <lineage>
        <taxon>Bacteria</taxon>
        <taxon>Pseudomonadati</taxon>
        <taxon>Pseudomonadota</taxon>
        <taxon>Alphaproteobacteria</taxon>
        <taxon>Hyphomicrobiales</taxon>
        <taxon>Phyllobacteriaceae</taxon>
        <taxon>Nitratireductor</taxon>
    </lineage>
</organism>
<comment type="caution">
    <text evidence="1">The sequence shown here is derived from an EMBL/GenBank/DDBJ whole genome shotgun (WGS) entry which is preliminary data.</text>
</comment>
<dbReference type="InterPro" id="IPR049718">
    <property type="entry name" value="AKO59007-like"/>
</dbReference>
<gene>
    <name evidence="1" type="ORF">GN330_22655</name>
</gene>
<dbReference type="EMBL" id="WPHG01000010">
    <property type="protein sequence ID" value="MVB00056.1"/>
    <property type="molecule type" value="Genomic_DNA"/>
</dbReference>